<reference evidence="2 3" key="1">
    <citation type="submission" date="2018-11" db="EMBL/GenBank/DDBJ databases">
        <title>Novel bacteria species description.</title>
        <authorList>
            <person name="Han J.-H."/>
        </authorList>
    </citation>
    <scope>NUCLEOTIDE SEQUENCE [LARGE SCALE GENOMIC DNA]</scope>
    <source>
        <strain evidence="2 3">KCTC23259</strain>
    </source>
</reference>
<evidence type="ECO:0000259" key="1">
    <source>
        <dbReference type="PROSITE" id="PS51186"/>
    </source>
</evidence>
<dbReference type="CDD" id="cd04301">
    <property type="entry name" value="NAT_SF"/>
    <property type="match status" value="1"/>
</dbReference>
<proteinExistence type="predicted"/>
<dbReference type="InterPro" id="IPR016181">
    <property type="entry name" value="Acyl_CoA_acyltransferase"/>
</dbReference>
<dbReference type="Proteomes" id="UP001204144">
    <property type="component" value="Unassembled WGS sequence"/>
</dbReference>
<dbReference type="Pfam" id="PF00583">
    <property type="entry name" value="Acetyltransf_1"/>
    <property type="match status" value="1"/>
</dbReference>
<organism evidence="2 3">
    <name type="scientific">Lacihabitans soyangensis</name>
    <dbReference type="NCBI Taxonomy" id="869394"/>
    <lineage>
        <taxon>Bacteria</taxon>
        <taxon>Pseudomonadati</taxon>
        <taxon>Bacteroidota</taxon>
        <taxon>Cytophagia</taxon>
        <taxon>Cytophagales</taxon>
        <taxon>Leadbetterellaceae</taxon>
        <taxon>Lacihabitans</taxon>
    </lineage>
</organism>
<dbReference type="Gene3D" id="3.40.630.30">
    <property type="match status" value="1"/>
</dbReference>
<name>A0AAE3KVV3_9BACT</name>
<feature type="domain" description="N-acetyltransferase" evidence="1">
    <location>
        <begin position="1"/>
        <end position="139"/>
    </location>
</feature>
<protein>
    <submittedName>
        <fullName evidence="2">GNAT family N-acetyltransferase</fullName>
    </submittedName>
</protein>
<accession>A0AAE3KVV3</accession>
<evidence type="ECO:0000313" key="2">
    <source>
        <dbReference type="EMBL" id="MCP9761800.1"/>
    </source>
</evidence>
<dbReference type="PROSITE" id="PS51186">
    <property type="entry name" value="GNAT"/>
    <property type="match status" value="1"/>
</dbReference>
<gene>
    <name evidence="2" type="ORF">EGI31_02455</name>
</gene>
<dbReference type="SUPFAM" id="SSF55729">
    <property type="entry name" value="Acyl-CoA N-acyltransferases (Nat)"/>
    <property type="match status" value="1"/>
</dbReference>
<sequence>MEIKFAETEEDLKKCLEVIQALRPHLTLDRFLSLIPEMKKESYRLAFIEENGKAISACGFRYMTTLFEGRYIYIDDLSTLPEARGKGHAGALFDFVVEIAKTEGLPAVHLDSGHQRFDAHRLYLNKGMKIVYHHFRLEL</sequence>
<evidence type="ECO:0000313" key="3">
    <source>
        <dbReference type="Proteomes" id="UP001204144"/>
    </source>
</evidence>
<dbReference type="GO" id="GO:0016747">
    <property type="term" value="F:acyltransferase activity, transferring groups other than amino-acyl groups"/>
    <property type="evidence" value="ECO:0007669"/>
    <property type="project" value="InterPro"/>
</dbReference>
<dbReference type="RefSeq" id="WP_255035542.1">
    <property type="nucleotide sequence ID" value="NZ_RJUF01000003.1"/>
</dbReference>
<keyword evidence="3" id="KW-1185">Reference proteome</keyword>
<dbReference type="InterPro" id="IPR000182">
    <property type="entry name" value="GNAT_dom"/>
</dbReference>
<dbReference type="AlphaFoldDB" id="A0AAE3KVV3"/>
<comment type="caution">
    <text evidence="2">The sequence shown here is derived from an EMBL/GenBank/DDBJ whole genome shotgun (WGS) entry which is preliminary data.</text>
</comment>
<dbReference type="EMBL" id="RJUF01000003">
    <property type="protein sequence ID" value="MCP9761800.1"/>
    <property type="molecule type" value="Genomic_DNA"/>
</dbReference>